<evidence type="ECO:0000313" key="4">
    <source>
        <dbReference type="Proteomes" id="UP000436822"/>
    </source>
</evidence>
<dbReference type="InterPro" id="IPR052158">
    <property type="entry name" value="INH-QAR"/>
</dbReference>
<evidence type="ECO:0000256" key="1">
    <source>
        <dbReference type="SAM" id="SignalP"/>
    </source>
</evidence>
<evidence type="ECO:0000259" key="2">
    <source>
        <dbReference type="Pfam" id="PF01965"/>
    </source>
</evidence>
<comment type="caution">
    <text evidence="3">The sequence shown here is derived from an EMBL/GenBank/DDBJ whole genome shotgun (WGS) entry which is preliminary data.</text>
</comment>
<sequence length="273" mass="28937">MIDRRQFAVLAALGLLSARATAASPPTSSVRDDLDVPLHDMSGWPPDWTGSEQIVMLAYPGMTALDLVGPQYMFGSLWGATVKIAAKSREPIVSDTKLTILPDIVFSEAVEAPDVLFVPGGISGTLNAMEDSETIEFIASQGASAKYVTSVCTGALILGQAGLLDGYRAATHWLAMPAMDAFGATAVDERVVQDRNRITGGGVTAGIDFGLSVIEELRGTEYAQTVQLLAEYAPEPPLTAGHMSSAPQDVSDRLTHMFAGFESHVRAVAALRR</sequence>
<name>A0A6N6JFF0_9RHOB</name>
<dbReference type="Proteomes" id="UP000436822">
    <property type="component" value="Unassembled WGS sequence"/>
</dbReference>
<dbReference type="PANTHER" id="PTHR43130">
    <property type="entry name" value="ARAC-FAMILY TRANSCRIPTIONAL REGULATOR"/>
    <property type="match status" value="1"/>
</dbReference>
<dbReference type="RefSeq" id="WP_207710123.1">
    <property type="nucleotide sequence ID" value="NZ_BLJE01000002.1"/>
</dbReference>
<reference evidence="3 4" key="1">
    <citation type="submission" date="2019-12" db="EMBL/GenBank/DDBJ databases">
        <title>Litoreibacter badius sp. nov., a novel bacteriochlorophyll a-containing bacterium in the genus Litoreibacter.</title>
        <authorList>
            <person name="Kanamuro M."/>
            <person name="Takabe Y."/>
            <person name="Mori K."/>
            <person name="Takaichi S."/>
            <person name="Hanada S."/>
        </authorList>
    </citation>
    <scope>NUCLEOTIDE SEQUENCE [LARGE SCALE GENOMIC DNA]</scope>
    <source>
        <strain evidence="3 4">K6</strain>
    </source>
</reference>
<accession>A0A6N6JFF0</accession>
<gene>
    <name evidence="3" type="ORF">KIN_19380</name>
</gene>
<dbReference type="GO" id="GO:0006355">
    <property type="term" value="P:regulation of DNA-templated transcription"/>
    <property type="evidence" value="ECO:0007669"/>
    <property type="project" value="TreeGrafter"/>
</dbReference>
<proteinExistence type="predicted"/>
<evidence type="ECO:0000313" key="3">
    <source>
        <dbReference type="EMBL" id="GFE64864.1"/>
    </source>
</evidence>
<dbReference type="InterPro" id="IPR029062">
    <property type="entry name" value="Class_I_gatase-like"/>
</dbReference>
<dbReference type="PANTHER" id="PTHR43130:SF2">
    <property type="entry name" value="DJ-1_PFPI DOMAIN-CONTAINING PROTEIN"/>
    <property type="match status" value="1"/>
</dbReference>
<dbReference type="SUPFAM" id="SSF52317">
    <property type="entry name" value="Class I glutamine amidotransferase-like"/>
    <property type="match status" value="1"/>
</dbReference>
<protein>
    <submittedName>
        <fullName evidence="3">Thiazole biosynthesis protein ThiJ</fullName>
    </submittedName>
</protein>
<feature type="signal peptide" evidence="1">
    <location>
        <begin position="1"/>
        <end position="22"/>
    </location>
</feature>
<organism evidence="3 4">
    <name type="scientific">Litoreibacter roseus</name>
    <dbReference type="NCBI Taxonomy" id="2601869"/>
    <lineage>
        <taxon>Bacteria</taxon>
        <taxon>Pseudomonadati</taxon>
        <taxon>Pseudomonadota</taxon>
        <taxon>Alphaproteobacteria</taxon>
        <taxon>Rhodobacterales</taxon>
        <taxon>Roseobacteraceae</taxon>
        <taxon>Litoreibacter</taxon>
    </lineage>
</organism>
<dbReference type="CDD" id="cd03139">
    <property type="entry name" value="GATase1_PfpI_2"/>
    <property type="match status" value="1"/>
</dbReference>
<dbReference type="EMBL" id="BLJE01000002">
    <property type="protein sequence ID" value="GFE64864.1"/>
    <property type="molecule type" value="Genomic_DNA"/>
</dbReference>
<keyword evidence="4" id="KW-1185">Reference proteome</keyword>
<keyword evidence="1" id="KW-0732">Signal</keyword>
<dbReference type="InterPro" id="IPR002818">
    <property type="entry name" value="DJ-1/PfpI"/>
</dbReference>
<dbReference type="Pfam" id="PF01965">
    <property type="entry name" value="DJ-1_PfpI"/>
    <property type="match status" value="1"/>
</dbReference>
<dbReference type="Gene3D" id="3.40.50.880">
    <property type="match status" value="1"/>
</dbReference>
<feature type="domain" description="DJ-1/PfpI" evidence="2">
    <location>
        <begin position="53"/>
        <end position="216"/>
    </location>
</feature>
<feature type="chain" id="PRO_5026776189" evidence="1">
    <location>
        <begin position="23"/>
        <end position="273"/>
    </location>
</feature>
<dbReference type="AlphaFoldDB" id="A0A6N6JFF0"/>